<gene>
    <name evidence="6" type="ORF">DN745_13740</name>
</gene>
<evidence type="ECO:0000256" key="1">
    <source>
        <dbReference type="ARBA" id="ARBA00022679"/>
    </source>
</evidence>
<dbReference type="RefSeq" id="WP_111335717.1">
    <property type="nucleotide sequence ID" value="NZ_CP030032.1"/>
</dbReference>
<keyword evidence="3" id="KW-0418">Kinase</keyword>
<dbReference type="SUPFAM" id="SSF56112">
    <property type="entry name" value="Protein kinase-like (PK-like)"/>
    <property type="match status" value="1"/>
</dbReference>
<evidence type="ECO:0000256" key="3">
    <source>
        <dbReference type="ARBA" id="ARBA00022777"/>
    </source>
</evidence>
<dbReference type="OrthoDB" id="279610at2"/>
<evidence type="ECO:0000256" key="4">
    <source>
        <dbReference type="ARBA" id="ARBA00022840"/>
    </source>
</evidence>
<name>A0A2Z4FN25_9DELT</name>
<keyword evidence="4" id="KW-0067">ATP-binding</keyword>
<protein>
    <recommendedName>
        <fullName evidence="5">Protein kinase domain-containing protein</fullName>
    </recommendedName>
</protein>
<dbReference type="PANTHER" id="PTHR43289:SF6">
    <property type="entry name" value="SERINE_THREONINE-PROTEIN KINASE NEKL-3"/>
    <property type="match status" value="1"/>
</dbReference>
<keyword evidence="1" id="KW-0808">Transferase</keyword>
<proteinExistence type="predicted"/>
<reference evidence="6 7" key="1">
    <citation type="submission" date="2018-06" db="EMBL/GenBank/DDBJ databases">
        <title>Lujinxingia sediminis gen. nov. sp. nov., a new facultative anaerobic member of the class Deltaproteobacteria, and proposal of Lujinxingaceae fam. nov.</title>
        <authorList>
            <person name="Guo L.-Y."/>
            <person name="Li C.-M."/>
            <person name="Wang S."/>
            <person name="Du Z.-J."/>
        </authorList>
    </citation>
    <scope>NUCLEOTIDE SEQUENCE [LARGE SCALE GENOMIC DNA]</scope>
    <source>
        <strain evidence="6 7">FA350</strain>
    </source>
</reference>
<dbReference type="PROSITE" id="PS00108">
    <property type="entry name" value="PROTEIN_KINASE_ST"/>
    <property type="match status" value="1"/>
</dbReference>
<accession>A0A2Z4FN25</accession>
<dbReference type="PROSITE" id="PS50011">
    <property type="entry name" value="PROTEIN_KINASE_DOM"/>
    <property type="match status" value="1"/>
</dbReference>
<evidence type="ECO:0000313" key="7">
    <source>
        <dbReference type="Proteomes" id="UP000249799"/>
    </source>
</evidence>
<evidence type="ECO:0000259" key="5">
    <source>
        <dbReference type="PROSITE" id="PS50011"/>
    </source>
</evidence>
<dbReference type="AlphaFoldDB" id="A0A2Z4FN25"/>
<dbReference type="Proteomes" id="UP000249799">
    <property type="component" value="Chromosome"/>
</dbReference>
<dbReference type="InterPro" id="IPR000719">
    <property type="entry name" value="Prot_kinase_dom"/>
</dbReference>
<dbReference type="InterPro" id="IPR008271">
    <property type="entry name" value="Ser/Thr_kinase_AS"/>
</dbReference>
<dbReference type="InterPro" id="IPR011009">
    <property type="entry name" value="Kinase-like_dom_sf"/>
</dbReference>
<organism evidence="6 7">
    <name type="scientific">Bradymonas sediminis</name>
    <dbReference type="NCBI Taxonomy" id="1548548"/>
    <lineage>
        <taxon>Bacteria</taxon>
        <taxon>Deltaproteobacteria</taxon>
        <taxon>Bradymonadales</taxon>
        <taxon>Bradymonadaceae</taxon>
        <taxon>Bradymonas</taxon>
    </lineage>
</organism>
<keyword evidence="2" id="KW-0547">Nucleotide-binding</keyword>
<dbReference type="SMART" id="SM00220">
    <property type="entry name" value="S_TKc"/>
    <property type="match status" value="1"/>
</dbReference>
<feature type="domain" description="Protein kinase" evidence="5">
    <location>
        <begin position="66"/>
        <end position="341"/>
    </location>
</feature>
<dbReference type="KEGG" id="bsed:DN745_13740"/>
<keyword evidence="7" id="KW-1185">Reference proteome</keyword>
<evidence type="ECO:0000256" key="2">
    <source>
        <dbReference type="ARBA" id="ARBA00022741"/>
    </source>
</evidence>
<sequence length="638" mass="69503">MTQDAPSAEILAFREALSKRAVAKAPTIQSTIRGEVPDAGATDWLKETPFPLITVTKDPGDTRALFRVSRQLGEGGAGAVYLAEQTTLHRDVALKSPLSVAGQAATPTSVERGEAELNLLLREARIMGYLEHPGIVPIHLVGRDGNGNPFVVMKRIEGETLEERLNGLDRQARAAQRNANLEVIIDVCQALAYAHSRGIVHRDIKPANVMTGAFGEVYLLDWGIAVAFKDGVPRSIPRANAEEVVGTPAFMAPEMVNLSHPPGPKTDIYLMGGLLYFMLTGEVPHDGKDSPMAAFFLASQSEPKIFDSSVPAELGEICNRAMARYPADRYASIEAFRQAIISFREREAAQDLAERGWERTAELRRLLAAGILDNAQVYSVFGAARQALEESIRQWPDGPTARNTLQEALELLIEFELERDNPGAAMRLLEDLPRPNPALAARVEPAFESFQRGQQEVEELRREMDPKVAGRAKAKFWFGIALAVAVPQLLPQLLGVQVTALSLVGGQVALVVLLAAICFVFRKRLFTTRLNRLLVTSVWMPILLALMMRVGVYFGAGTIAFALAADLTMVALLGIYIVINIDSRLLFGVPGYVLGAVAAMVWPAYAPWIFPLTHLISLTAVGIYHLLGAEPDAAPRGV</sequence>
<dbReference type="Pfam" id="PF00069">
    <property type="entry name" value="Pkinase"/>
    <property type="match status" value="1"/>
</dbReference>
<dbReference type="CDD" id="cd14014">
    <property type="entry name" value="STKc_PknB_like"/>
    <property type="match status" value="1"/>
</dbReference>
<dbReference type="GO" id="GO:0004674">
    <property type="term" value="F:protein serine/threonine kinase activity"/>
    <property type="evidence" value="ECO:0007669"/>
    <property type="project" value="TreeGrafter"/>
</dbReference>
<dbReference type="PANTHER" id="PTHR43289">
    <property type="entry name" value="MITOGEN-ACTIVATED PROTEIN KINASE KINASE KINASE 20-RELATED"/>
    <property type="match status" value="1"/>
</dbReference>
<dbReference type="GO" id="GO:0005524">
    <property type="term" value="F:ATP binding"/>
    <property type="evidence" value="ECO:0007669"/>
    <property type="project" value="UniProtKB-KW"/>
</dbReference>
<evidence type="ECO:0000313" key="6">
    <source>
        <dbReference type="EMBL" id="AWV90333.1"/>
    </source>
</evidence>
<dbReference type="Gene3D" id="1.10.510.10">
    <property type="entry name" value="Transferase(Phosphotransferase) domain 1"/>
    <property type="match status" value="1"/>
</dbReference>
<dbReference type="EMBL" id="CP030032">
    <property type="protein sequence ID" value="AWV90333.1"/>
    <property type="molecule type" value="Genomic_DNA"/>
</dbReference>
<dbReference type="Gene3D" id="3.30.200.20">
    <property type="entry name" value="Phosphorylase Kinase, domain 1"/>
    <property type="match status" value="1"/>
</dbReference>